<dbReference type="Proteomes" id="UP000320481">
    <property type="component" value="Unassembled WGS sequence"/>
</dbReference>
<protein>
    <recommendedName>
        <fullName evidence="6">S-adenosyl-L-methionine-dependent methyltransferase</fullName>
        <ecNumber evidence="6">2.1.1.-</ecNumber>
    </recommendedName>
</protein>
<dbReference type="Pfam" id="PF04072">
    <property type="entry name" value="LCM"/>
    <property type="match status" value="1"/>
</dbReference>
<keyword evidence="3 6" id="KW-0489">Methyltransferase</keyword>
<dbReference type="Gene3D" id="3.40.50.150">
    <property type="entry name" value="Vaccinia Virus protein VP39"/>
    <property type="match status" value="1"/>
</dbReference>
<dbReference type="EC" id="2.1.1.-" evidence="6"/>
<dbReference type="NCBIfam" id="TIGR00027">
    <property type="entry name" value="mthyl_TIGR00027"/>
    <property type="match status" value="1"/>
</dbReference>
<dbReference type="InterPro" id="IPR007213">
    <property type="entry name" value="Ppm1/Ppm2/Tcmp"/>
</dbReference>
<feature type="compositionally biased region" description="Basic residues" evidence="7">
    <location>
        <begin position="299"/>
        <end position="309"/>
    </location>
</feature>
<keyword evidence="4 8" id="KW-0808">Transferase</keyword>
<dbReference type="PANTHER" id="PTHR43619">
    <property type="entry name" value="S-ADENOSYL-L-METHIONINE-DEPENDENT METHYLTRANSFERASE YKTD-RELATED"/>
    <property type="match status" value="1"/>
</dbReference>
<dbReference type="InterPro" id="IPR029063">
    <property type="entry name" value="SAM-dependent_MTases_sf"/>
</dbReference>
<dbReference type="AlphaFoldDB" id="A0A5C6J0E3"/>
<dbReference type="SUPFAM" id="SSF53335">
    <property type="entry name" value="S-adenosyl-L-methionine-dependent methyltransferases"/>
    <property type="match status" value="1"/>
</dbReference>
<evidence type="ECO:0000256" key="6">
    <source>
        <dbReference type="RuleBase" id="RU362030"/>
    </source>
</evidence>
<evidence type="ECO:0000313" key="9">
    <source>
        <dbReference type="Proteomes" id="UP000320481"/>
    </source>
</evidence>
<evidence type="ECO:0000256" key="4">
    <source>
        <dbReference type="ARBA" id="ARBA00022679"/>
    </source>
</evidence>
<dbReference type="PANTHER" id="PTHR43619:SF2">
    <property type="entry name" value="S-ADENOSYL-L-METHIONINE-DEPENDENT METHYLTRANSFERASES SUPERFAMILY PROTEIN"/>
    <property type="match status" value="1"/>
</dbReference>
<comment type="caution">
    <text evidence="8">The sequence shown here is derived from an EMBL/GenBank/DDBJ whole genome shotgun (WGS) entry which is preliminary data.</text>
</comment>
<evidence type="ECO:0000256" key="5">
    <source>
        <dbReference type="ARBA" id="ARBA00022691"/>
    </source>
</evidence>
<reference evidence="8" key="1">
    <citation type="journal article" date="2019" name="Microbiol. Resour. Announc.">
        <title>Draft Genomic Sequences of Streptomyces misionensis and Streptomyces albidoflavus, bacteria applied for phytopathogen biocontrol.</title>
        <authorList>
            <person name="Pylro V."/>
            <person name="Dias A."/>
            <person name="Andreote F."/>
            <person name="Varani A."/>
            <person name="Andreote C."/>
            <person name="Bernardo E."/>
            <person name="Martins T."/>
        </authorList>
    </citation>
    <scope>NUCLEOTIDE SEQUENCE [LARGE SCALE GENOMIC DNA]</scope>
    <source>
        <strain evidence="8">66</strain>
    </source>
</reference>
<proteinExistence type="inferred from homology"/>
<dbReference type="EMBL" id="VOGW01000177">
    <property type="protein sequence ID" value="TWV33917.1"/>
    <property type="molecule type" value="Genomic_DNA"/>
</dbReference>
<evidence type="ECO:0000256" key="7">
    <source>
        <dbReference type="SAM" id="MobiDB-lite"/>
    </source>
</evidence>
<comment type="similarity">
    <text evidence="2 6">Belongs to the UPF0677 family.</text>
</comment>
<keyword evidence="9" id="KW-1185">Reference proteome</keyword>
<feature type="region of interest" description="Disordered" evidence="7">
    <location>
        <begin position="285"/>
        <end position="309"/>
    </location>
</feature>
<keyword evidence="5 6" id="KW-0949">S-adenosyl-L-methionine</keyword>
<evidence type="ECO:0000256" key="1">
    <source>
        <dbReference type="ARBA" id="ARBA00003907"/>
    </source>
</evidence>
<accession>A0A5C6J0E3</accession>
<organism evidence="8 9">
    <name type="scientific">Streptomyces misionensis</name>
    <dbReference type="NCBI Taxonomy" id="67331"/>
    <lineage>
        <taxon>Bacteria</taxon>
        <taxon>Bacillati</taxon>
        <taxon>Actinomycetota</taxon>
        <taxon>Actinomycetes</taxon>
        <taxon>Kitasatosporales</taxon>
        <taxon>Streptomycetaceae</taxon>
        <taxon>Streptomyces</taxon>
    </lineage>
</organism>
<dbReference type="GO" id="GO:0008168">
    <property type="term" value="F:methyltransferase activity"/>
    <property type="evidence" value="ECO:0007669"/>
    <property type="project" value="UniProtKB-UniRule"/>
</dbReference>
<evidence type="ECO:0000256" key="3">
    <source>
        <dbReference type="ARBA" id="ARBA00022603"/>
    </source>
</evidence>
<sequence length="309" mass="33671">MARGVGRTALLVAAARAIETHRPDALARDPFAEHFVRAAPASAGWPVRPGQVPDGEADPLWGRLGRYFALRTRVLDDHLLRSAHLGARQVVLLGAGLDSRAYRLDWPPGCAVYEVDTPEVLAFKQSVLDRVRATPVTERRPLAADLRHDWAGALQDAGFDPGAPTAWLAEGLLLYLPAAAERRLVATVDRLSAAGSTLAYEIKEIAESPEVRSSPVYADARRRVGIDLLALFDGEPRPDSAGELAGRGWTVTVRTPYEFTRRHGRGPLPEPHDALAANRWIFAAATHTREGPAPAPRTTRPRSQRRPGN</sequence>
<dbReference type="GO" id="GO:0032259">
    <property type="term" value="P:methylation"/>
    <property type="evidence" value="ECO:0007669"/>
    <property type="project" value="UniProtKB-KW"/>
</dbReference>
<gene>
    <name evidence="8" type="ORF">FRZ03_29765</name>
</gene>
<evidence type="ECO:0000313" key="8">
    <source>
        <dbReference type="EMBL" id="TWV33917.1"/>
    </source>
</evidence>
<comment type="function">
    <text evidence="1 6">Exhibits S-adenosyl-L-methionine-dependent methyltransferase activity.</text>
</comment>
<dbReference type="InterPro" id="IPR011610">
    <property type="entry name" value="SAM_mthyl_Trfase_ML2640-like"/>
</dbReference>
<evidence type="ECO:0000256" key="2">
    <source>
        <dbReference type="ARBA" id="ARBA00008138"/>
    </source>
</evidence>
<name>A0A5C6J0E3_9ACTN</name>